<dbReference type="FunFam" id="3.30.70.330:FF:000959">
    <property type="entry name" value="Mitochondrial escape protein 2"/>
    <property type="match status" value="1"/>
</dbReference>
<dbReference type="SUPFAM" id="SSF52540">
    <property type="entry name" value="P-loop containing nucleoside triphosphate hydrolases"/>
    <property type="match status" value="1"/>
</dbReference>
<dbReference type="InterPro" id="IPR035979">
    <property type="entry name" value="RBD_domain_sf"/>
</dbReference>
<evidence type="ECO:0000256" key="2">
    <source>
        <dbReference type="ARBA" id="ARBA00010320"/>
    </source>
</evidence>
<evidence type="ECO:0000256" key="6">
    <source>
        <dbReference type="ARBA" id="ARBA00022792"/>
    </source>
</evidence>
<name>A0AAJ0BX61_9PEZI</name>
<dbReference type="PANTHER" id="PTHR32198:SF2">
    <property type="entry name" value="MITOCHONDRIAL ESCAPE PROTEIN 2"/>
    <property type="match status" value="1"/>
</dbReference>
<dbReference type="InterPro" id="IPR018850">
    <property type="entry name" value="Mt_escape_2_C"/>
</dbReference>
<evidence type="ECO:0000256" key="7">
    <source>
        <dbReference type="ARBA" id="ARBA00022884"/>
    </source>
</evidence>
<organism evidence="16 17">
    <name type="scientific">Phialemonium atrogriseum</name>
    <dbReference type="NCBI Taxonomy" id="1093897"/>
    <lineage>
        <taxon>Eukaryota</taxon>
        <taxon>Fungi</taxon>
        <taxon>Dikarya</taxon>
        <taxon>Ascomycota</taxon>
        <taxon>Pezizomycotina</taxon>
        <taxon>Sordariomycetes</taxon>
        <taxon>Sordariomycetidae</taxon>
        <taxon>Cephalothecales</taxon>
        <taxon>Cephalothecaceae</taxon>
        <taxon>Phialemonium</taxon>
    </lineage>
</organism>
<dbReference type="GeneID" id="85311647"/>
<sequence length="905" mass="99990">MGLDDLIGMSKLGSQVRRVVDCPLPSPPQVNELLSRIRYTVNYEAMIPGRILFRPISRPWSSLPGLATRCPPIPNGVTSLQSKPDTVRGRWAGIAWKGSVAGDEKSGHIVAGPNESILYFDNVFPLKLSSVLGRSWDPDSDLSYLLKKFESPSTGFLDPISLVKRAIPKSIPMKVTEIIPRLKDGGAFVKFSHPAEISATEIEGTLSKLLAEKPLKPWFSPFRTVQAGLVKGIPWLEDLHRFPKNRLKIEFTSTSPDGDGVELSQETLYSLFRRYGKIADITSQPPDSKVLPKFAFVDFVLVRDAIMARNCMHGFTLAETLGGGKNGTRLRLSYERRVKAHHIWNWITSHPRVVIPIIATLLAAFTVAVFDPIREFFVKAHVQQSFKLSKSRLYTWFKRQTSDMLPFHHEKPEKAGLNALWSHRKDLIDTVNNWLMETADTFIVIQGPRGSGKKELVLDQVLPGRNNVLVVDCRPVVEARGEAGTIKKLANQVGYRPVFSWANNISSLVDLAVQSTTGVKAGFSENLESQVVKILQTTAAALKEVSLDDRKKDDSDAALSEDAYLEAHPEKRPVIVVDNFLHRSDDASLIYDKISEWAASLVQSNIAHVIFLTSDAGFSKTLSKPLPDRVFRQLALGDLSPAVAKKYVISHLEHDDQVLAGDEGDEGEKQKVLSGGKYRKDLAELDECIESLGGRLTDLNFLARRLKSGQSPKHAVNEIIDQSASDVLRMFILAKKHPGGDQKWSPEQAWYLVREIAKHGTLRYNEVLLSSTFASSTTPGADSAEAALDNLAAAELISVGSHKGRPQTVRAGRPVYQAAFAALLADGALRARMDLAVLTERAAVEAKSLDKVEAELGLLGSLPRQPHQTADRVNYLLAKVQSSQARIQECEREMAGLKKILSQEA</sequence>
<dbReference type="Gene3D" id="3.30.70.330">
    <property type="match status" value="1"/>
</dbReference>
<dbReference type="GO" id="GO:0003723">
    <property type="term" value="F:RNA binding"/>
    <property type="evidence" value="ECO:0007669"/>
    <property type="project" value="UniProtKB-UniRule"/>
</dbReference>
<evidence type="ECO:0000259" key="15">
    <source>
        <dbReference type="PROSITE" id="PS50102"/>
    </source>
</evidence>
<keyword evidence="17" id="KW-1185">Reference proteome</keyword>
<evidence type="ECO:0000256" key="13">
    <source>
        <dbReference type="PROSITE-ProRule" id="PRU00176"/>
    </source>
</evidence>
<accession>A0AAJ0BX61</accession>
<evidence type="ECO:0000256" key="8">
    <source>
        <dbReference type="ARBA" id="ARBA00022946"/>
    </source>
</evidence>
<gene>
    <name evidence="16" type="ORF">QBC33DRAFT_544458</name>
</gene>
<evidence type="ECO:0000313" key="16">
    <source>
        <dbReference type="EMBL" id="KAK1765497.1"/>
    </source>
</evidence>
<evidence type="ECO:0000256" key="3">
    <source>
        <dbReference type="ARBA" id="ARBA00020222"/>
    </source>
</evidence>
<dbReference type="GO" id="GO:0005743">
    <property type="term" value="C:mitochondrial inner membrane"/>
    <property type="evidence" value="ECO:0007669"/>
    <property type="project" value="UniProtKB-SubCell"/>
</dbReference>
<dbReference type="InterPro" id="IPR039627">
    <property type="entry name" value="Yme2_C"/>
</dbReference>
<evidence type="ECO:0000256" key="4">
    <source>
        <dbReference type="ARBA" id="ARBA00022664"/>
    </source>
</evidence>
<keyword evidence="6 14" id="KW-0999">Mitochondrion inner membrane</keyword>
<evidence type="ECO:0000256" key="5">
    <source>
        <dbReference type="ARBA" id="ARBA00022692"/>
    </source>
</evidence>
<keyword evidence="9" id="KW-1133">Transmembrane helix</keyword>
<dbReference type="Proteomes" id="UP001244011">
    <property type="component" value="Unassembled WGS sequence"/>
</dbReference>
<dbReference type="EMBL" id="MU839015">
    <property type="protein sequence ID" value="KAK1765497.1"/>
    <property type="molecule type" value="Genomic_DNA"/>
</dbReference>
<keyword evidence="4 14" id="KW-0507">mRNA processing</keyword>
<evidence type="ECO:0000256" key="12">
    <source>
        <dbReference type="ARBA" id="ARBA00025276"/>
    </source>
</evidence>
<evidence type="ECO:0000256" key="1">
    <source>
        <dbReference type="ARBA" id="ARBA00004434"/>
    </source>
</evidence>
<dbReference type="GO" id="GO:0006397">
    <property type="term" value="P:mRNA processing"/>
    <property type="evidence" value="ECO:0007669"/>
    <property type="project" value="UniProtKB-UniRule"/>
</dbReference>
<comment type="caution">
    <text evidence="16">The sequence shown here is derived from an EMBL/GenBank/DDBJ whole genome shotgun (WGS) entry which is preliminary data.</text>
</comment>
<dbReference type="PANTHER" id="PTHR32198">
    <property type="entry name" value="MITOCHONDRIAL ESCAPE PROTEIN 2"/>
    <property type="match status" value="1"/>
</dbReference>
<proteinExistence type="inferred from homology"/>
<evidence type="ECO:0000256" key="9">
    <source>
        <dbReference type="ARBA" id="ARBA00022989"/>
    </source>
</evidence>
<dbReference type="Gene3D" id="3.40.50.300">
    <property type="entry name" value="P-loop containing nucleotide triphosphate hydrolases"/>
    <property type="match status" value="1"/>
</dbReference>
<keyword evidence="10 14" id="KW-0496">Mitochondrion</keyword>
<evidence type="ECO:0000313" key="17">
    <source>
        <dbReference type="Proteomes" id="UP001244011"/>
    </source>
</evidence>
<dbReference type="SUPFAM" id="SSF54928">
    <property type="entry name" value="RNA-binding domain, RBD"/>
    <property type="match status" value="1"/>
</dbReference>
<keyword evidence="8" id="KW-0809">Transit peptide</keyword>
<comment type="function">
    <text evidence="12 14">Plays a role in maintaining the mitochondrial genome and in controlling the mtDNA escape. Involved in the regulation of mtDNA nucleotide structure and number. May have a dispensable role in early maturation of pre-rRNA.</text>
</comment>
<comment type="similarity">
    <text evidence="2 14">Belongs to the YME2 family.</text>
</comment>
<dbReference type="PROSITE" id="PS50102">
    <property type="entry name" value="RRM"/>
    <property type="match status" value="1"/>
</dbReference>
<dbReference type="Pfam" id="PF00076">
    <property type="entry name" value="RRM_1"/>
    <property type="match status" value="1"/>
</dbReference>
<dbReference type="InterPro" id="IPR000504">
    <property type="entry name" value="RRM_dom"/>
</dbReference>
<dbReference type="InterPro" id="IPR012677">
    <property type="entry name" value="Nucleotide-bd_a/b_plait_sf"/>
</dbReference>
<dbReference type="RefSeq" id="XP_060281710.1">
    <property type="nucleotide sequence ID" value="XM_060428460.1"/>
</dbReference>
<keyword evidence="7 13" id="KW-0694">RNA-binding</keyword>
<dbReference type="Pfam" id="PF10443">
    <property type="entry name" value="RNA12"/>
    <property type="match status" value="1"/>
</dbReference>
<evidence type="ECO:0000256" key="10">
    <source>
        <dbReference type="ARBA" id="ARBA00023128"/>
    </source>
</evidence>
<keyword evidence="11" id="KW-0472">Membrane</keyword>
<comment type="subcellular location">
    <subcellularLocation>
        <location evidence="1 14">Mitochondrion inner membrane</location>
        <topology evidence="1 14">Single-pass membrane protein</topology>
    </subcellularLocation>
</comment>
<evidence type="ECO:0000256" key="11">
    <source>
        <dbReference type="ARBA" id="ARBA00023136"/>
    </source>
</evidence>
<evidence type="ECO:0000256" key="14">
    <source>
        <dbReference type="RuleBase" id="RU367108"/>
    </source>
</evidence>
<reference evidence="16" key="1">
    <citation type="submission" date="2023-06" db="EMBL/GenBank/DDBJ databases">
        <title>Genome-scale phylogeny and comparative genomics of the fungal order Sordariales.</title>
        <authorList>
            <consortium name="Lawrence Berkeley National Laboratory"/>
            <person name="Hensen N."/>
            <person name="Bonometti L."/>
            <person name="Westerberg I."/>
            <person name="Brannstrom I.O."/>
            <person name="Guillou S."/>
            <person name="Cros-Aarteil S."/>
            <person name="Calhoun S."/>
            <person name="Haridas S."/>
            <person name="Kuo A."/>
            <person name="Mondo S."/>
            <person name="Pangilinan J."/>
            <person name="Riley R."/>
            <person name="Labutti K."/>
            <person name="Andreopoulos B."/>
            <person name="Lipzen A."/>
            <person name="Chen C."/>
            <person name="Yanf M."/>
            <person name="Daum C."/>
            <person name="Ng V."/>
            <person name="Clum A."/>
            <person name="Steindorff A."/>
            <person name="Ohm R."/>
            <person name="Martin F."/>
            <person name="Silar P."/>
            <person name="Natvig D."/>
            <person name="Lalanne C."/>
            <person name="Gautier V."/>
            <person name="Ament-Velasquez S.L."/>
            <person name="Kruys A."/>
            <person name="Hutchinson M.I."/>
            <person name="Powell A.J."/>
            <person name="Barry K."/>
            <person name="Miller A.N."/>
            <person name="Grigoriev I.V."/>
            <person name="Debuchy R."/>
            <person name="Gladieux P."/>
            <person name="Thoren M.H."/>
            <person name="Johannesson H."/>
        </authorList>
    </citation>
    <scope>NUCLEOTIDE SEQUENCE</scope>
    <source>
        <strain evidence="16">8032-3</strain>
    </source>
</reference>
<dbReference type="AlphaFoldDB" id="A0AAJ0BX61"/>
<feature type="domain" description="RRM" evidence="15">
    <location>
        <begin position="245"/>
        <end position="337"/>
    </location>
</feature>
<dbReference type="CDD" id="cd12433">
    <property type="entry name" value="RRM_Yme2p_like"/>
    <property type="match status" value="1"/>
</dbReference>
<dbReference type="InterPro" id="IPR027417">
    <property type="entry name" value="P-loop_NTPase"/>
</dbReference>
<dbReference type="InterPro" id="IPR034260">
    <property type="entry name" value="Yme2_RRM"/>
</dbReference>
<protein>
    <recommendedName>
        <fullName evidence="3 14">Mitochondrial escape protein 2</fullName>
    </recommendedName>
</protein>
<keyword evidence="5" id="KW-0812">Transmembrane</keyword>